<organism evidence="1 2">
    <name type="scientific">Clostridium celatum DSM 1785</name>
    <dbReference type="NCBI Taxonomy" id="545697"/>
    <lineage>
        <taxon>Bacteria</taxon>
        <taxon>Bacillati</taxon>
        <taxon>Bacillota</taxon>
        <taxon>Clostridia</taxon>
        <taxon>Eubacteriales</taxon>
        <taxon>Clostridiaceae</taxon>
        <taxon>Clostridium</taxon>
    </lineage>
</organism>
<dbReference type="PATRIC" id="fig|545697.3.peg.3159"/>
<sequence>MEYKVAEVSEIEFEAIKKAEKLMKDETGKDFIMGAWERNK</sequence>
<evidence type="ECO:0000313" key="2">
    <source>
        <dbReference type="Proteomes" id="UP000010420"/>
    </source>
</evidence>
<protein>
    <submittedName>
        <fullName evidence="1">Uncharacterized protein</fullName>
    </submittedName>
</protein>
<dbReference type="Proteomes" id="UP000010420">
    <property type="component" value="Unassembled WGS sequence"/>
</dbReference>
<dbReference type="AlphaFoldDB" id="L1Q3N1"/>
<comment type="caution">
    <text evidence="1">The sequence shown here is derived from an EMBL/GenBank/DDBJ whole genome shotgun (WGS) entry which is preliminary data.</text>
</comment>
<keyword evidence="2" id="KW-1185">Reference proteome</keyword>
<evidence type="ECO:0000313" key="1">
    <source>
        <dbReference type="EMBL" id="EKY22506.1"/>
    </source>
</evidence>
<accession>L1Q3N1</accession>
<dbReference type="STRING" id="545697.HMPREF0216_03229"/>
<proteinExistence type="predicted"/>
<dbReference type="HOGENOM" id="CLU_219023_0_0_9"/>
<reference evidence="1 2" key="1">
    <citation type="submission" date="2012-05" db="EMBL/GenBank/DDBJ databases">
        <authorList>
            <person name="Weinstock G."/>
            <person name="Sodergren E."/>
            <person name="Lobos E.A."/>
            <person name="Fulton L."/>
            <person name="Fulton R."/>
            <person name="Courtney L."/>
            <person name="Fronick C."/>
            <person name="O'Laughlin M."/>
            <person name="Godfrey J."/>
            <person name="Wilson R.M."/>
            <person name="Miner T."/>
            <person name="Farmer C."/>
            <person name="Delehaunty K."/>
            <person name="Cordes M."/>
            <person name="Minx P."/>
            <person name="Tomlinson C."/>
            <person name="Chen J."/>
            <person name="Wollam A."/>
            <person name="Pepin K.H."/>
            <person name="Bhonagiri V."/>
            <person name="Zhang X."/>
            <person name="Suruliraj S."/>
            <person name="Warren W."/>
            <person name="Mitreva M."/>
            <person name="Mardis E.R."/>
            <person name="Wilson R.K."/>
        </authorList>
    </citation>
    <scope>NUCLEOTIDE SEQUENCE [LARGE SCALE GENOMIC DNA]</scope>
    <source>
        <strain evidence="1 2">DSM 1785</strain>
    </source>
</reference>
<dbReference type="EMBL" id="AMEZ01000125">
    <property type="protein sequence ID" value="EKY22506.1"/>
    <property type="molecule type" value="Genomic_DNA"/>
</dbReference>
<dbReference type="RefSeq" id="WP_005215947.1">
    <property type="nucleotide sequence ID" value="NZ_KB291710.1"/>
</dbReference>
<gene>
    <name evidence="1" type="ORF">HMPREF0216_03229</name>
</gene>
<name>L1Q3N1_9CLOT</name>